<keyword evidence="1" id="KW-0732">Signal</keyword>
<evidence type="ECO:0000313" key="3">
    <source>
        <dbReference type="Proteomes" id="UP000501130"/>
    </source>
</evidence>
<evidence type="ECO:0008006" key="4">
    <source>
        <dbReference type="Google" id="ProtNLM"/>
    </source>
</evidence>
<sequence length="69" mass="7519">MKTFAQTCFAIAISTASTLALANNPVNQPMTECEKAKATKTTEIAQQTTHHDVVIQAIAKAMHEPKTKY</sequence>
<feature type="signal peptide" evidence="1">
    <location>
        <begin position="1"/>
        <end position="22"/>
    </location>
</feature>
<evidence type="ECO:0000256" key="1">
    <source>
        <dbReference type="SAM" id="SignalP"/>
    </source>
</evidence>
<dbReference type="Proteomes" id="UP000501130">
    <property type="component" value="Chromosome"/>
</dbReference>
<evidence type="ECO:0000313" key="2">
    <source>
        <dbReference type="EMBL" id="QJR28858.1"/>
    </source>
</evidence>
<name>A0ABX6N399_9BURK</name>
<reference evidence="2 3" key="1">
    <citation type="submission" date="2020-05" db="EMBL/GenBank/DDBJ databases">
        <title>Compete genome of Limnobacter sp. SAORIC-580.</title>
        <authorList>
            <person name="Song J."/>
            <person name="Cho J.-C."/>
        </authorList>
    </citation>
    <scope>NUCLEOTIDE SEQUENCE [LARGE SCALE GENOMIC DNA]</scope>
    <source>
        <strain evidence="2 3">SAORIC-580</strain>
    </source>
</reference>
<gene>
    <name evidence="2" type="ORF">HKT17_03580</name>
</gene>
<keyword evidence="3" id="KW-1185">Reference proteome</keyword>
<organism evidence="2 3">
    <name type="scientific">Limnobacter profundi</name>
    <dbReference type="NCBI Taxonomy" id="2732163"/>
    <lineage>
        <taxon>Bacteria</taxon>
        <taxon>Pseudomonadati</taxon>
        <taxon>Pseudomonadota</taxon>
        <taxon>Betaproteobacteria</taxon>
        <taxon>Burkholderiales</taxon>
        <taxon>Burkholderiaceae</taxon>
        <taxon>Limnobacter</taxon>
    </lineage>
</organism>
<feature type="chain" id="PRO_5047427155" description="Acid-shock protein" evidence="1">
    <location>
        <begin position="23"/>
        <end position="69"/>
    </location>
</feature>
<dbReference type="EMBL" id="CP053084">
    <property type="protein sequence ID" value="QJR28858.1"/>
    <property type="molecule type" value="Genomic_DNA"/>
</dbReference>
<dbReference type="RefSeq" id="WP_040512957.1">
    <property type="nucleotide sequence ID" value="NZ_CP053084.1"/>
</dbReference>
<accession>A0ABX6N399</accession>
<proteinExistence type="predicted"/>
<protein>
    <recommendedName>
        <fullName evidence="4">Acid-shock protein</fullName>
    </recommendedName>
</protein>